<dbReference type="Pfam" id="PF00753">
    <property type="entry name" value="Lactamase_B"/>
    <property type="match status" value="1"/>
</dbReference>
<dbReference type="Proteomes" id="UP000198744">
    <property type="component" value="Unassembled WGS sequence"/>
</dbReference>
<keyword evidence="2" id="KW-0479">Metal-binding</keyword>
<dbReference type="AlphaFoldDB" id="A0A1H7Z8G6"/>
<keyword evidence="7" id="KW-1185">Reference proteome</keyword>
<dbReference type="GO" id="GO:0016787">
    <property type="term" value="F:hydrolase activity"/>
    <property type="evidence" value="ECO:0007669"/>
    <property type="project" value="UniProtKB-KW"/>
</dbReference>
<feature type="domain" description="Metallo-beta-lactamase" evidence="5">
    <location>
        <begin position="13"/>
        <end position="189"/>
    </location>
</feature>
<dbReference type="SMART" id="SM00849">
    <property type="entry name" value="Lactamase_B"/>
    <property type="match status" value="1"/>
</dbReference>
<dbReference type="RefSeq" id="WP_093884081.1">
    <property type="nucleotide sequence ID" value="NZ_FOBS01000020.1"/>
</dbReference>
<dbReference type="SUPFAM" id="SSF56281">
    <property type="entry name" value="Metallo-hydrolase/oxidoreductase"/>
    <property type="match status" value="1"/>
</dbReference>
<protein>
    <submittedName>
        <fullName evidence="6">Glyoxylase, beta-lactamase superfamily II</fullName>
    </submittedName>
</protein>
<dbReference type="PANTHER" id="PTHR46233:SF3">
    <property type="entry name" value="HYDROXYACYLGLUTATHIONE HYDROLASE GLOC"/>
    <property type="match status" value="1"/>
</dbReference>
<evidence type="ECO:0000313" key="6">
    <source>
        <dbReference type="EMBL" id="SEM53757.1"/>
    </source>
</evidence>
<reference evidence="6 7" key="1">
    <citation type="submission" date="2016-10" db="EMBL/GenBank/DDBJ databases">
        <authorList>
            <person name="de Groot N.N."/>
        </authorList>
    </citation>
    <scope>NUCLEOTIDE SEQUENCE [LARGE SCALE GENOMIC DNA]</scope>
    <source>
        <strain evidence="6 7">DSM 8423</strain>
    </source>
</reference>
<evidence type="ECO:0000313" key="7">
    <source>
        <dbReference type="Proteomes" id="UP000198744"/>
    </source>
</evidence>
<proteinExistence type="predicted"/>
<dbReference type="InterPro" id="IPR036866">
    <property type="entry name" value="RibonucZ/Hydroxyglut_hydro"/>
</dbReference>
<keyword evidence="3" id="KW-0378">Hydrolase</keyword>
<gene>
    <name evidence="6" type="ORF">SAMN04489760_12054</name>
</gene>
<evidence type="ECO:0000256" key="2">
    <source>
        <dbReference type="ARBA" id="ARBA00022723"/>
    </source>
</evidence>
<name>A0A1H7Z8G6_9BACT</name>
<organism evidence="6 7">
    <name type="scientific">Syntrophus gentianae</name>
    <dbReference type="NCBI Taxonomy" id="43775"/>
    <lineage>
        <taxon>Bacteria</taxon>
        <taxon>Pseudomonadati</taxon>
        <taxon>Thermodesulfobacteriota</taxon>
        <taxon>Syntrophia</taxon>
        <taxon>Syntrophales</taxon>
        <taxon>Syntrophaceae</taxon>
        <taxon>Syntrophus</taxon>
    </lineage>
</organism>
<dbReference type="EMBL" id="FOBS01000020">
    <property type="protein sequence ID" value="SEM53757.1"/>
    <property type="molecule type" value="Genomic_DNA"/>
</dbReference>
<evidence type="ECO:0000256" key="4">
    <source>
        <dbReference type="ARBA" id="ARBA00022833"/>
    </source>
</evidence>
<evidence type="ECO:0000256" key="3">
    <source>
        <dbReference type="ARBA" id="ARBA00022801"/>
    </source>
</evidence>
<accession>A0A1H7Z8G6</accession>
<evidence type="ECO:0000259" key="5">
    <source>
        <dbReference type="SMART" id="SM00849"/>
    </source>
</evidence>
<dbReference type="OrthoDB" id="9802991at2"/>
<dbReference type="PANTHER" id="PTHR46233">
    <property type="entry name" value="HYDROXYACYLGLUTATHIONE HYDROLASE GLOC"/>
    <property type="match status" value="1"/>
</dbReference>
<sequence>MLIVRQMQVSSMAVFAYLVGDSDTGEALVIDPAANISGILSTAAKNNLQIKYIVNTHGHVDHISGNKEMKEKTGAPIIIHEGDAFMLGHTPPMLLQMFGAEDSPPADITVKDGDEINVGKVSLKVIHTPGHSPGGMSLYIKGFVFTGDTLFVESVGRTDLNGSSAPQMFRSIKEKLFTLPDDTQVLPGHNYGRTSTSTIGHEKHYNPFLR</sequence>
<dbReference type="InterPro" id="IPR051453">
    <property type="entry name" value="MBL_Glyoxalase_II"/>
</dbReference>
<dbReference type="InterPro" id="IPR001279">
    <property type="entry name" value="Metallo-B-lactamas"/>
</dbReference>
<dbReference type="STRING" id="43775.SAMN04489760_12054"/>
<keyword evidence="4" id="KW-0862">Zinc</keyword>
<dbReference type="CDD" id="cd06262">
    <property type="entry name" value="metallo-hydrolase-like_MBL-fold"/>
    <property type="match status" value="1"/>
</dbReference>
<comment type="cofactor">
    <cofactor evidence="1">
        <name>Zn(2+)</name>
        <dbReference type="ChEBI" id="CHEBI:29105"/>
    </cofactor>
</comment>
<dbReference type="GO" id="GO:0046872">
    <property type="term" value="F:metal ion binding"/>
    <property type="evidence" value="ECO:0007669"/>
    <property type="project" value="UniProtKB-KW"/>
</dbReference>
<evidence type="ECO:0000256" key="1">
    <source>
        <dbReference type="ARBA" id="ARBA00001947"/>
    </source>
</evidence>
<dbReference type="Gene3D" id="3.60.15.10">
    <property type="entry name" value="Ribonuclease Z/Hydroxyacylglutathione hydrolase-like"/>
    <property type="match status" value="1"/>
</dbReference>